<evidence type="ECO:0000259" key="6">
    <source>
        <dbReference type="Pfam" id="PF05193"/>
    </source>
</evidence>
<evidence type="ECO:0000256" key="1">
    <source>
        <dbReference type="ARBA" id="ARBA00007261"/>
    </source>
</evidence>
<evidence type="ECO:0000256" key="3">
    <source>
        <dbReference type="SAM" id="Coils"/>
    </source>
</evidence>
<keyword evidence="3" id="KW-0175">Coiled coil</keyword>
<evidence type="ECO:0000313" key="8">
    <source>
        <dbReference type="Proteomes" id="UP000176944"/>
    </source>
</evidence>
<dbReference type="EMBL" id="CP017708">
    <property type="protein sequence ID" value="AOY84824.2"/>
    <property type="molecule type" value="Genomic_DNA"/>
</dbReference>
<dbReference type="PANTHER" id="PTHR11851:SF49">
    <property type="entry name" value="MITOCHONDRIAL-PROCESSING PEPTIDASE SUBUNIT ALPHA"/>
    <property type="match status" value="1"/>
</dbReference>
<feature type="domain" description="Peptidase M16 N-terminal" evidence="5">
    <location>
        <begin position="186"/>
        <end position="285"/>
    </location>
</feature>
<dbReference type="AlphaFoldDB" id="A0A1D9GBA4"/>
<name>A0A1D9GBA4_MOOP1</name>
<dbReference type="InterPro" id="IPR050361">
    <property type="entry name" value="MPP/UQCRC_Complex"/>
</dbReference>
<dbReference type="Pfam" id="PF05193">
    <property type="entry name" value="Peptidase_M16_C"/>
    <property type="match status" value="1"/>
</dbReference>
<proteinExistence type="inferred from homology"/>
<dbReference type="GO" id="GO:0006508">
    <property type="term" value="P:proteolysis"/>
    <property type="evidence" value="ECO:0007669"/>
    <property type="project" value="InterPro"/>
</dbReference>
<feature type="transmembrane region" description="Helical" evidence="4">
    <location>
        <begin position="35"/>
        <end position="55"/>
    </location>
</feature>
<feature type="domain" description="Peptidase M16 N-terminal" evidence="5">
    <location>
        <begin position="91"/>
        <end position="137"/>
    </location>
</feature>
<dbReference type="Pfam" id="PF00675">
    <property type="entry name" value="Peptidase_M16"/>
    <property type="match status" value="2"/>
</dbReference>
<keyword evidence="4" id="KW-1133">Transmembrane helix</keyword>
<dbReference type="PROSITE" id="PS00143">
    <property type="entry name" value="INSULINASE"/>
    <property type="match status" value="1"/>
</dbReference>
<feature type="coiled-coil region" evidence="3">
    <location>
        <begin position="143"/>
        <end position="189"/>
    </location>
</feature>
<evidence type="ECO:0000256" key="2">
    <source>
        <dbReference type="RuleBase" id="RU004447"/>
    </source>
</evidence>
<dbReference type="Gene3D" id="3.30.830.10">
    <property type="entry name" value="Metalloenzyme, LuxS/M16 peptidase-like"/>
    <property type="match status" value="2"/>
</dbReference>
<dbReference type="InterPro" id="IPR001431">
    <property type="entry name" value="Pept_M16_Zn_BS"/>
</dbReference>
<evidence type="ECO:0000256" key="4">
    <source>
        <dbReference type="SAM" id="Phobius"/>
    </source>
</evidence>
<dbReference type="GO" id="GO:0004222">
    <property type="term" value="F:metalloendopeptidase activity"/>
    <property type="evidence" value="ECO:0007669"/>
    <property type="project" value="InterPro"/>
</dbReference>
<feature type="domain" description="Peptidase M16 C-terminal" evidence="6">
    <location>
        <begin position="293"/>
        <end position="471"/>
    </location>
</feature>
<dbReference type="InterPro" id="IPR007863">
    <property type="entry name" value="Peptidase_M16_C"/>
</dbReference>
<evidence type="ECO:0000259" key="5">
    <source>
        <dbReference type="Pfam" id="PF00675"/>
    </source>
</evidence>
<keyword evidence="4" id="KW-0812">Transmembrane</keyword>
<dbReference type="GO" id="GO:0046872">
    <property type="term" value="F:metal ion binding"/>
    <property type="evidence" value="ECO:0007669"/>
    <property type="project" value="InterPro"/>
</dbReference>
<protein>
    <submittedName>
        <fullName evidence="7">Pitrilysin family protein</fullName>
    </submittedName>
</protein>
<dbReference type="Proteomes" id="UP000176944">
    <property type="component" value="Chromosome"/>
</dbReference>
<dbReference type="PANTHER" id="PTHR11851">
    <property type="entry name" value="METALLOPROTEASE"/>
    <property type="match status" value="1"/>
</dbReference>
<sequence>MTKQNGLVVFLQHFADHLRPLRCLFKTGSIKSLSIIPYLGAAILIWGTFSTIALARTETPASPSTSIQPYLDRVIQRVTEFTLDNGMKFIVLENHEAPVVSLLTYADVGGVDEPDGKTGVAHFLEHLAFKGTTRIGTTNYEAEKILLDKLDELKKKIKEYQATGNEAELAKLKEEFAQVEAEAAKYVKQNELGQIIEQSGGVGLNAATSTDYTVYFYSLPSNKLELWMSLESERFLEPVFREFYKEQEVILEERRLRTDNSPIGQMIEAFLDTAYTKHPYRRPVIGYNKDIRNLTRQDVQEFFDTYYSPNNLTVAIAGDVDPKQVKRLAKVYFGRYNHQREIPKVTTVEPPQSETKEVTLKLPSQPWYLEGYHRPGITHPDHVVYEIMGNLLSDGRTSRLYKSLVEGKQVALSAAGFSGFPGDKYPNLMLFYALTAPGHTVEEVASALAEDIEKLKTELVSPQELERVKTQARASLLRSLDSNMGMARNLATYEVKTGDWRNLFKEIEDIEAVSAADIKRVAQATFRPENRTIGRILPSQ</sequence>
<dbReference type="SUPFAM" id="SSF63411">
    <property type="entry name" value="LuxS/MPP-like metallohydrolase"/>
    <property type="match status" value="2"/>
</dbReference>
<keyword evidence="4" id="KW-0472">Membrane</keyword>
<evidence type="ECO:0000313" key="7">
    <source>
        <dbReference type="EMBL" id="AOY84824.2"/>
    </source>
</evidence>
<organism evidence="7 8">
    <name type="scientific">Moorena producens (strain JHB)</name>
    <dbReference type="NCBI Taxonomy" id="1454205"/>
    <lineage>
        <taxon>Bacteria</taxon>
        <taxon>Bacillati</taxon>
        <taxon>Cyanobacteriota</taxon>
        <taxon>Cyanophyceae</taxon>
        <taxon>Coleofasciculales</taxon>
        <taxon>Coleofasciculaceae</taxon>
        <taxon>Moorena</taxon>
    </lineage>
</organism>
<reference evidence="8" key="1">
    <citation type="submission" date="2016-10" db="EMBL/GenBank/DDBJ databases">
        <title>Comparative genomics uncovers the prolific and rare metabolic potential of the cyanobacterial genus Moorea.</title>
        <authorList>
            <person name="Leao T."/>
            <person name="Castelao G."/>
            <person name="Korobeynikov A."/>
            <person name="Monroe E.A."/>
            <person name="Podell S."/>
            <person name="Glukhov E."/>
            <person name="Allen E."/>
            <person name="Gerwick W.H."/>
            <person name="Gerwick L."/>
        </authorList>
    </citation>
    <scope>NUCLEOTIDE SEQUENCE [LARGE SCALE GENOMIC DNA]</scope>
    <source>
        <strain evidence="8">JHB</strain>
    </source>
</reference>
<comment type="similarity">
    <text evidence="1 2">Belongs to the peptidase M16 family.</text>
</comment>
<dbReference type="InterPro" id="IPR011249">
    <property type="entry name" value="Metalloenz_LuxS/M16"/>
</dbReference>
<gene>
    <name evidence="7" type="ORF">BJP36_22245</name>
</gene>
<dbReference type="InterPro" id="IPR011765">
    <property type="entry name" value="Pept_M16_N"/>
</dbReference>
<accession>A0A1D9GBA4</accession>